<feature type="compositionally biased region" description="Acidic residues" evidence="1">
    <location>
        <begin position="68"/>
        <end position="82"/>
    </location>
</feature>
<feature type="signal peptide" evidence="2">
    <location>
        <begin position="1"/>
        <end position="40"/>
    </location>
</feature>
<dbReference type="SUPFAM" id="SSF51004">
    <property type="entry name" value="C-terminal (heme d1) domain of cytochrome cd1-nitrite reductase"/>
    <property type="match status" value="1"/>
</dbReference>
<accession>A0A0C1Z911</accession>
<dbReference type="InterPro" id="IPR011048">
    <property type="entry name" value="Haem_d1_sf"/>
</dbReference>
<keyword evidence="2" id="KW-0732">Signal</keyword>
<feature type="chain" id="PRO_5002143946" evidence="2">
    <location>
        <begin position="41"/>
        <end position="426"/>
    </location>
</feature>
<organism evidence="3 4">
    <name type="scientific">Enhygromyxa salina</name>
    <dbReference type="NCBI Taxonomy" id="215803"/>
    <lineage>
        <taxon>Bacteria</taxon>
        <taxon>Pseudomonadati</taxon>
        <taxon>Myxococcota</taxon>
        <taxon>Polyangia</taxon>
        <taxon>Nannocystales</taxon>
        <taxon>Nannocystaceae</taxon>
        <taxon>Enhygromyxa</taxon>
    </lineage>
</organism>
<dbReference type="InterPro" id="IPR051200">
    <property type="entry name" value="Host-pathogen_enzymatic-act"/>
</dbReference>
<keyword evidence="3" id="KW-0176">Collagen</keyword>
<dbReference type="AlphaFoldDB" id="A0A0C1Z911"/>
<gene>
    <name evidence="3" type="ORF">DB30_07281</name>
</gene>
<dbReference type="Gene3D" id="2.130.10.10">
    <property type="entry name" value="YVTN repeat-like/Quinoprotein amine dehydrogenase"/>
    <property type="match status" value="1"/>
</dbReference>
<evidence type="ECO:0000256" key="1">
    <source>
        <dbReference type="SAM" id="MobiDB-lite"/>
    </source>
</evidence>
<reference evidence="3 4" key="1">
    <citation type="submission" date="2014-12" db="EMBL/GenBank/DDBJ databases">
        <title>Genome assembly of Enhygromyxa salina DSM 15201.</title>
        <authorList>
            <person name="Sharma G."/>
            <person name="Subramanian S."/>
        </authorList>
    </citation>
    <scope>NUCLEOTIDE SEQUENCE [LARGE SCALE GENOMIC DNA]</scope>
    <source>
        <strain evidence="3 4">DSM 15201</strain>
    </source>
</reference>
<evidence type="ECO:0000313" key="3">
    <source>
        <dbReference type="EMBL" id="KIG14094.1"/>
    </source>
</evidence>
<feature type="region of interest" description="Disordered" evidence="1">
    <location>
        <begin position="38"/>
        <end position="91"/>
    </location>
</feature>
<dbReference type="Proteomes" id="UP000031599">
    <property type="component" value="Unassembled WGS sequence"/>
</dbReference>
<dbReference type="EMBL" id="JMCC02000080">
    <property type="protein sequence ID" value="KIG14094.1"/>
    <property type="molecule type" value="Genomic_DNA"/>
</dbReference>
<dbReference type="InterPro" id="IPR015943">
    <property type="entry name" value="WD40/YVTN_repeat-like_dom_sf"/>
</dbReference>
<sequence>MSDIDEPPRHTRMLMASPPRPPIVVLSLASLALISCTTPAAEDGETSSDSATDSSTDESSETTPPTDTDTDTGTDTTSDTDADPPRPARLLVTSDWRAKRLSLLDYAALRDGAQTRDDALWKSIDLGAYEPGPLEAEITPDGKLAVVAVSPGFFASAVGGLAGAGQGTVPEGGVLLIVEIDTGAVLAVLDTAQYPMGIAITEDSSAAWTANYGGNGQSGTTMSHIDLTSLSIVEEFDIGPSPEQIALNGELAIINTAGDGSVRLFGINDPVGTMSAPAMVSNDPSGVLFVGPGASEAIVVNSVGPPGYSLLDIADPSTPTVLDTVEVIGIPYAATHGSTDTQIILSVLVGLEVSLLRYETTTSTLVDQIDIPAMGFPLGIVFDPVDELAFVPIPGANVLAIADFATGTAREIDWQDDAGPTYVALE</sequence>
<proteinExistence type="predicted"/>
<dbReference type="RefSeq" id="WP_146660880.1">
    <property type="nucleotide sequence ID" value="NZ_JMCC02000080.1"/>
</dbReference>
<protein>
    <submittedName>
        <fullName evidence="3">Collagen triple helix repeat domain protein</fullName>
    </submittedName>
</protein>
<evidence type="ECO:0000256" key="2">
    <source>
        <dbReference type="SAM" id="SignalP"/>
    </source>
</evidence>
<comment type="caution">
    <text evidence="3">The sequence shown here is derived from an EMBL/GenBank/DDBJ whole genome shotgun (WGS) entry which is preliminary data.</text>
</comment>
<evidence type="ECO:0000313" key="4">
    <source>
        <dbReference type="Proteomes" id="UP000031599"/>
    </source>
</evidence>
<dbReference type="PANTHER" id="PTHR47197">
    <property type="entry name" value="PROTEIN NIRF"/>
    <property type="match status" value="1"/>
</dbReference>
<name>A0A0C1Z911_9BACT</name>
<dbReference type="PANTHER" id="PTHR47197:SF3">
    <property type="entry name" value="DIHYDRO-HEME D1 DEHYDROGENASE"/>
    <property type="match status" value="1"/>
</dbReference>